<evidence type="ECO:0000256" key="4">
    <source>
        <dbReference type="ARBA" id="ARBA00022806"/>
    </source>
</evidence>
<keyword evidence="7" id="KW-0234">DNA repair</keyword>
<dbReference type="InterPro" id="IPR014001">
    <property type="entry name" value="Helicase_ATP-bd"/>
</dbReference>
<keyword evidence="5" id="KW-0067">ATP-binding</keyword>
<evidence type="ECO:0000256" key="8">
    <source>
        <dbReference type="ARBA" id="ARBA00023235"/>
    </source>
</evidence>
<evidence type="ECO:0000259" key="12">
    <source>
        <dbReference type="PROSITE" id="PS51194"/>
    </source>
</evidence>
<dbReference type="Pfam" id="PF08494">
    <property type="entry name" value="DEAD_assoc"/>
    <property type="match status" value="1"/>
</dbReference>
<dbReference type="PANTHER" id="PTHR47962">
    <property type="entry name" value="ATP-DEPENDENT HELICASE LHR-RELATED-RELATED"/>
    <property type="match status" value="1"/>
</dbReference>
<accession>A0A4R6Z0B6</accession>
<dbReference type="InterPro" id="IPR052511">
    <property type="entry name" value="ATP-dep_Helicase"/>
</dbReference>
<keyword evidence="14" id="KW-1185">Reference proteome</keyword>
<feature type="region of interest" description="Disordered" evidence="10">
    <location>
        <begin position="852"/>
        <end position="883"/>
    </location>
</feature>
<evidence type="ECO:0000256" key="2">
    <source>
        <dbReference type="ARBA" id="ARBA00022763"/>
    </source>
</evidence>
<dbReference type="GO" id="GO:0006281">
    <property type="term" value="P:DNA repair"/>
    <property type="evidence" value="ECO:0007669"/>
    <property type="project" value="UniProtKB-KW"/>
</dbReference>
<protein>
    <submittedName>
        <fullName evidence="13">ATP-dependent Lhr-like helicase</fullName>
    </submittedName>
</protein>
<evidence type="ECO:0000256" key="9">
    <source>
        <dbReference type="ARBA" id="ARBA00093467"/>
    </source>
</evidence>
<dbReference type="SUPFAM" id="SSF52540">
    <property type="entry name" value="P-loop containing nucleoside triphosphate hydrolases"/>
    <property type="match status" value="1"/>
</dbReference>
<sequence length="883" mass="96359">MTAPARQAGAELRSTPPDTPLAQLQRWFAAQGWRPFAFQREVWRRYRAGESGLLHTPTGSGKTWAVYGGPLLDALQQARDGGKRTRRLQLLWITPLRALATDTLRALREPLPALGLDWQIGLRSSDASARERRLARSGKLDALVTTPESLALLLWHTESAQHFGQLRGVIVDEWHELLGNKRGVLLQLCLARLRALSPPLRTWGLSATLGNLPQARDVLLPQQPDAALVGGVAPRALQLHSLLPGPGERFAWAGHRGLAQLPRVIAQIFAARSSLLFANTRAQAELWHAALAAVWPEPAATLALHHGSLAPALRCEVEQGLREQRLRCVVATSSLDLGVDFPAVDQAIQIGSPKGMARLLQRAGRARHRPGSSACIIGVPTHALELLEYAAARRAVAAGRIESRTPPQLSLDVLAQHCVTLALGGGFDAGALFDEVRRTHAFAALDQRSWEQVLDFIVQGGAALSSYPDFRRVQRGEDGIYRVVERRIAYRHRLGIGTIASDGAVAVKFLRGGSLGSVEEAFAGALRPGDQFQFAGRTLRLVRLEDMTAYVRLARDRDGATPSWRGGRLPLSNELGREVEALLAQGEDSPEWTTLQPLLTLQKQLSGLPGPGHLLVESLPARQGRQLFLYPFAGRSSNEGLAAVLALRWGRLAPNTIAYAANDYGLVLSAAQDVDLDEAALQQLLSPHALAADVAAALNLAELARRQFREIARIAGLLTPSLPGRAPRSLRQLQASSGMIYDALRRYDPDHFLLALAEREVLQQQLDFGALQAALADCAQRPLRLCRPATLTPLSFALWAESTRGQLSSEDWKTRVARAAARLERRHRRRTGHRFQRRAAALAGRPCRVLAAAQQPAAGRSAPGQRRPIPRSRPGPAQRRQPA</sequence>
<dbReference type="Pfam" id="PF19306">
    <property type="entry name" value="WHD_Lhr"/>
    <property type="match status" value="1"/>
</dbReference>
<dbReference type="GO" id="GO:0004386">
    <property type="term" value="F:helicase activity"/>
    <property type="evidence" value="ECO:0007669"/>
    <property type="project" value="UniProtKB-KW"/>
</dbReference>
<proteinExistence type="inferred from homology"/>
<dbReference type="GO" id="GO:0016887">
    <property type="term" value="F:ATP hydrolysis activity"/>
    <property type="evidence" value="ECO:0007669"/>
    <property type="project" value="TreeGrafter"/>
</dbReference>
<dbReference type="GO" id="GO:0005524">
    <property type="term" value="F:ATP binding"/>
    <property type="evidence" value="ECO:0007669"/>
    <property type="project" value="UniProtKB-KW"/>
</dbReference>
<keyword evidence="4 13" id="KW-0347">Helicase</keyword>
<dbReference type="InterPro" id="IPR001650">
    <property type="entry name" value="Helicase_C-like"/>
</dbReference>
<dbReference type="PROSITE" id="PS51194">
    <property type="entry name" value="HELICASE_CTER"/>
    <property type="match status" value="1"/>
</dbReference>
<dbReference type="InterPro" id="IPR013701">
    <property type="entry name" value="Lhr-like_DEAD/DEAH_assoc"/>
</dbReference>
<keyword evidence="6" id="KW-0238">DNA-binding</keyword>
<dbReference type="GO" id="GO:0003677">
    <property type="term" value="F:DNA binding"/>
    <property type="evidence" value="ECO:0007669"/>
    <property type="project" value="UniProtKB-KW"/>
</dbReference>
<name>A0A4R6Z0B6_9GAMM</name>
<dbReference type="PIRSF" id="PIRSF037307">
    <property type="entry name" value="Lhr-like_helic_prd"/>
    <property type="match status" value="1"/>
</dbReference>
<dbReference type="PROSITE" id="PS51192">
    <property type="entry name" value="HELICASE_ATP_BIND_1"/>
    <property type="match status" value="1"/>
</dbReference>
<comment type="caution">
    <text evidence="13">The sequence shown here is derived from an EMBL/GenBank/DDBJ whole genome shotgun (WGS) entry which is preliminary data.</text>
</comment>
<gene>
    <name evidence="13" type="ORF">DFR29_105140</name>
</gene>
<evidence type="ECO:0000256" key="3">
    <source>
        <dbReference type="ARBA" id="ARBA00022801"/>
    </source>
</evidence>
<feature type="compositionally biased region" description="Low complexity" evidence="10">
    <location>
        <begin position="852"/>
        <end position="865"/>
    </location>
</feature>
<evidence type="ECO:0000256" key="10">
    <source>
        <dbReference type="SAM" id="MobiDB-lite"/>
    </source>
</evidence>
<reference evidence="13 14" key="1">
    <citation type="submission" date="2019-03" db="EMBL/GenBank/DDBJ databases">
        <title>Genomic Encyclopedia of Type Strains, Phase IV (KMG-IV): sequencing the most valuable type-strain genomes for metagenomic binning, comparative biology and taxonomic classification.</title>
        <authorList>
            <person name="Goeker M."/>
        </authorList>
    </citation>
    <scope>NUCLEOTIDE SEQUENCE [LARGE SCALE GENOMIC DNA]</scope>
    <source>
        <strain evidence="13 14">DSM 21667</strain>
    </source>
</reference>
<comment type="similarity">
    <text evidence="9">Belongs to the Lhr helicase family. Lhr-Core subfamily.</text>
</comment>
<dbReference type="InterPro" id="IPR011545">
    <property type="entry name" value="DEAD/DEAH_box_helicase_dom"/>
</dbReference>
<dbReference type="NCBIfam" id="TIGR04121">
    <property type="entry name" value="DEXH_lig_assoc"/>
    <property type="match status" value="1"/>
</dbReference>
<evidence type="ECO:0000259" key="11">
    <source>
        <dbReference type="PROSITE" id="PS51192"/>
    </source>
</evidence>
<evidence type="ECO:0000256" key="1">
    <source>
        <dbReference type="ARBA" id="ARBA00022741"/>
    </source>
</evidence>
<dbReference type="PANTHER" id="PTHR47962:SF3">
    <property type="entry name" value="LARGE ATP-DEPENDENT HELICASE-RELATED PROTEIN"/>
    <property type="match status" value="1"/>
</dbReference>
<organism evidence="13 14">
    <name type="scientific">Tahibacter aquaticus</name>
    <dbReference type="NCBI Taxonomy" id="520092"/>
    <lineage>
        <taxon>Bacteria</taxon>
        <taxon>Pseudomonadati</taxon>
        <taxon>Pseudomonadota</taxon>
        <taxon>Gammaproteobacteria</taxon>
        <taxon>Lysobacterales</taxon>
        <taxon>Rhodanobacteraceae</taxon>
        <taxon>Tahibacter</taxon>
    </lineage>
</organism>
<dbReference type="AlphaFoldDB" id="A0A4R6Z0B6"/>
<feature type="domain" description="Helicase ATP-binding" evidence="11">
    <location>
        <begin position="43"/>
        <end position="227"/>
    </location>
</feature>
<evidence type="ECO:0000256" key="6">
    <source>
        <dbReference type="ARBA" id="ARBA00023125"/>
    </source>
</evidence>
<keyword evidence="1" id="KW-0547">Nucleotide-binding</keyword>
<dbReference type="InterPro" id="IPR017170">
    <property type="entry name" value="Lhr-like"/>
</dbReference>
<dbReference type="EMBL" id="SNZH01000005">
    <property type="protein sequence ID" value="TDR44957.1"/>
    <property type="molecule type" value="Genomic_DNA"/>
</dbReference>
<keyword evidence="8" id="KW-0413">Isomerase</keyword>
<keyword evidence="2" id="KW-0227">DNA damage</keyword>
<feature type="domain" description="Helicase C-terminal" evidence="12">
    <location>
        <begin position="260"/>
        <end position="412"/>
    </location>
</feature>
<dbReference type="Pfam" id="PF00271">
    <property type="entry name" value="Helicase_C"/>
    <property type="match status" value="1"/>
</dbReference>
<evidence type="ECO:0000313" key="14">
    <source>
        <dbReference type="Proteomes" id="UP000295293"/>
    </source>
</evidence>
<dbReference type="InterPro" id="IPR045628">
    <property type="entry name" value="Lhr_WH_dom"/>
</dbReference>
<dbReference type="InterPro" id="IPR026362">
    <property type="entry name" value="DEXH_lig_assoc"/>
</dbReference>
<keyword evidence="3" id="KW-0378">Hydrolase</keyword>
<dbReference type="Proteomes" id="UP000295293">
    <property type="component" value="Unassembled WGS sequence"/>
</dbReference>
<evidence type="ECO:0000256" key="5">
    <source>
        <dbReference type="ARBA" id="ARBA00022840"/>
    </source>
</evidence>
<evidence type="ECO:0000313" key="13">
    <source>
        <dbReference type="EMBL" id="TDR44957.1"/>
    </source>
</evidence>
<dbReference type="InterPro" id="IPR027417">
    <property type="entry name" value="P-loop_NTPase"/>
</dbReference>
<evidence type="ECO:0000256" key="7">
    <source>
        <dbReference type="ARBA" id="ARBA00023204"/>
    </source>
</evidence>
<dbReference type="Gene3D" id="3.40.50.300">
    <property type="entry name" value="P-loop containing nucleotide triphosphate hydrolases"/>
    <property type="match status" value="2"/>
</dbReference>
<dbReference type="SMART" id="SM00487">
    <property type="entry name" value="DEXDc"/>
    <property type="match status" value="1"/>
</dbReference>
<dbReference type="Pfam" id="PF00270">
    <property type="entry name" value="DEAD"/>
    <property type="match status" value="1"/>
</dbReference>
<dbReference type="SMART" id="SM00490">
    <property type="entry name" value="HELICc"/>
    <property type="match status" value="1"/>
</dbReference>